<accession>G2YJS5</accession>
<dbReference type="HOGENOM" id="CLU_2621761_0_0_1"/>
<dbReference type="EMBL" id="FQ790338">
    <property type="protein sequence ID" value="CCD51871.1"/>
    <property type="molecule type" value="Genomic_DNA"/>
</dbReference>
<evidence type="ECO:0000313" key="1">
    <source>
        <dbReference type="EMBL" id="CCD51871.1"/>
    </source>
</evidence>
<protein>
    <submittedName>
        <fullName evidence="1">Uncharacterized protein</fullName>
    </submittedName>
</protein>
<reference evidence="2" key="1">
    <citation type="journal article" date="2011" name="PLoS Genet.">
        <title>Genomic analysis of the necrotrophic fungal pathogens Sclerotinia sclerotiorum and Botrytis cinerea.</title>
        <authorList>
            <person name="Amselem J."/>
            <person name="Cuomo C.A."/>
            <person name="van Kan J.A."/>
            <person name="Viaud M."/>
            <person name="Benito E.P."/>
            <person name="Couloux A."/>
            <person name="Coutinho P.M."/>
            <person name="de Vries R.P."/>
            <person name="Dyer P.S."/>
            <person name="Fillinger S."/>
            <person name="Fournier E."/>
            <person name="Gout L."/>
            <person name="Hahn M."/>
            <person name="Kohn L."/>
            <person name="Lapalu N."/>
            <person name="Plummer K.M."/>
            <person name="Pradier J.M."/>
            <person name="Quevillon E."/>
            <person name="Sharon A."/>
            <person name="Simon A."/>
            <person name="ten Have A."/>
            <person name="Tudzynski B."/>
            <person name="Tudzynski P."/>
            <person name="Wincker P."/>
            <person name="Andrew M."/>
            <person name="Anthouard V."/>
            <person name="Beever R.E."/>
            <person name="Beffa R."/>
            <person name="Benoit I."/>
            <person name="Bouzid O."/>
            <person name="Brault B."/>
            <person name="Chen Z."/>
            <person name="Choquer M."/>
            <person name="Collemare J."/>
            <person name="Cotton P."/>
            <person name="Danchin E.G."/>
            <person name="Da Silva C."/>
            <person name="Gautier A."/>
            <person name="Giraud C."/>
            <person name="Giraud T."/>
            <person name="Gonzalez C."/>
            <person name="Grossetete S."/>
            <person name="Guldener U."/>
            <person name="Henrissat B."/>
            <person name="Howlett B.J."/>
            <person name="Kodira C."/>
            <person name="Kretschmer M."/>
            <person name="Lappartient A."/>
            <person name="Leroch M."/>
            <person name="Levis C."/>
            <person name="Mauceli E."/>
            <person name="Neuveglise C."/>
            <person name="Oeser B."/>
            <person name="Pearson M."/>
            <person name="Poulain J."/>
            <person name="Poussereau N."/>
            <person name="Quesneville H."/>
            <person name="Rascle C."/>
            <person name="Schumacher J."/>
            <person name="Segurens B."/>
            <person name="Sexton A."/>
            <person name="Silva E."/>
            <person name="Sirven C."/>
            <person name="Soanes D.M."/>
            <person name="Talbot N.J."/>
            <person name="Templeton M."/>
            <person name="Yandava C."/>
            <person name="Yarden O."/>
            <person name="Zeng Q."/>
            <person name="Rollins J.A."/>
            <person name="Lebrun M.H."/>
            <person name="Dickman M."/>
        </authorList>
    </citation>
    <scope>NUCLEOTIDE SEQUENCE [LARGE SCALE GENOMIC DNA]</scope>
    <source>
        <strain evidence="2">T4</strain>
    </source>
</reference>
<gene>
    <name evidence="1" type="ORF">BofuT4_uP083950.1</name>
</gene>
<evidence type="ECO:0000313" key="2">
    <source>
        <dbReference type="Proteomes" id="UP000008177"/>
    </source>
</evidence>
<name>G2YJS5_BOTF4</name>
<proteinExistence type="predicted"/>
<dbReference type="InParanoid" id="G2YJS5"/>
<organism evidence="1 2">
    <name type="scientific">Botryotinia fuckeliana (strain T4)</name>
    <name type="common">Noble rot fungus</name>
    <name type="synonym">Botrytis cinerea</name>
    <dbReference type="NCBI Taxonomy" id="999810"/>
    <lineage>
        <taxon>Eukaryota</taxon>
        <taxon>Fungi</taxon>
        <taxon>Dikarya</taxon>
        <taxon>Ascomycota</taxon>
        <taxon>Pezizomycotina</taxon>
        <taxon>Leotiomycetes</taxon>
        <taxon>Helotiales</taxon>
        <taxon>Sclerotiniaceae</taxon>
        <taxon>Botrytis</taxon>
    </lineage>
</organism>
<dbReference type="Proteomes" id="UP000008177">
    <property type="component" value="Unplaced contigs"/>
</dbReference>
<dbReference type="AlphaFoldDB" id="G2YJS5"/>
<sequence>MRLDIAFRFNRPTQPQLLDLSHNEWSIVPYQKDIAKAPRQKIPWPVVKQIQNGFRYGRLKSFWSNHGTNLRPLHRVQS</sequence>